<gene>
    <name evidence="2" type="ORF">PBY51_011625</name>
</gene>
<sequence length="85" mass="9527">MEMMNVCPVVVISHRPRALAEIKWEPSHRPAAWPLRHLPPKPLPPMAGKGTEGHEETAEKTRHTRVQPLNTGLTVGPENLRSLLE</sequence>
<keyword evidence="3" id="KW-1185">Reference proteome</keyword>
<accession>A0AAN7XNJ2</accession>
<evidence type="ECO:0000313" key="3">
    <source>
        <dbReference type="Proteomes" id="UP001346869"/>
    </source>
</evidence>
<reference evidence="2 3" key="2">
    <citation type="journal article" date="2023" name="Mol. Biol. Evol.">
        <title>Genomics of Secondarily Temperate Adaptation in the Only Non-Antarctic Icefish.</title>
        <authorList>
            <person name="Rivera-Colon A.G."/>
            <person name="Rayamajhi N."/>
            <person name="Minhas B.F."/>
            <person name="Madrigal G."/>
            <person name="Bilyk K.T."/>
            <person name="Yoon V."/>
            <person name="Hune M."/>
            <person name="Gregory S."/>
            <person name="Cheng C.H.C."/>
            <person name="Catchen J.M."/>
        </authorList>
    </citation>
    <scope>NUCLEOTIDE SEQUENCE [LARGE SCALE GENOMIC DNA]</scope>
    <source>
        <strain evidence="2">JMC-PN-2008</strain>
    </source>
</reference>
<evidence type="ECO:0000256" key="1">
    <source>
        <dbReference type="SAM" id="MobiDB-lite"/>
    </source>
</evidence>
<reference evidence="2 3" key="1">
    <citation type="journal article" date="2023" name="Genes (Basel)">
        <title>Chromosome-Level Genome Assembly and Circadian Gene Repertoire of the Patagonia Blennie Eleginops maclovinus-The Closest Ancestral Proxy of Antarctic Cryonotothenioids.</title>
        <authorList>
            <person name="Cheng C.C."/>
            <person name="Rivera-Colon A.G."/>
            <person name="Minhas B.F."/>
            <person name="Wilson L."/>
            <person name="Rayamajhi N."/>
            <person name="Vargas-Chacoff L."/>
            <person name="Catchen J.M."/>
        </authorList>
    </citation>
    <scope>NUCLEOTIDE SEQUENCE [LARGE SCALE GENOMIC DNA]</scope>
    <source>
        <strain evidence="2">JMC-PN-2008</strain>
    </source>
</reference>
<comment type="caution">
    <text evidence="2">The sequence shown here is derived from an EMBL/GenBank/DDBJ whole genome shotgun (WGS) entry which is preliminary data.</text>
</comment>
<proteinExistence type="predicted"/>
<dbReference type="EMBL" id="JAUZQC010000008">
    <property type="protein sequence ID" value="KAK5867106.1"/>
    <property type="molecule type" value="Genomic_DNA"/>
</dbReference>
<organism evidence="2 3">
    <name type="scientific">Eleginops maclovinus</name>
    <name type="common">Patagonian blennie</name>
    <name type="synonym">Eleginus maclovinus</name>
    <dbReference type="NCBI Taxonomy" id="56733"/>
    <lineage>
        <taxon>Eukaryota</taxon>
        <taxon>Metazoa</taxon>
        <taxon>Chordata</taxon>
        <taxon>Craniata</taxon>
        <taxon>Vertebrata</taxon>
        <taxon>Euteleostomi</taxon>
        <taxon>Actinopterygii</taxon>
        <taxon>Neopterygii</taxon>
        <taxon>Teleostei</taxon>
        <taxon>Neoteleostei</taxon>
        <taxon>Acanthomorphata</taxon>
        <taxon>Eupercaria</taxon>
        <taxon>Perciformes</taxon>
        <taxon>Notothenioidei</taxon>
        <taxon>Eleginopidae</taxon>
        <taxon>Eleginops</taxon>
    </lineage>
</organism>
<name>A0AAN7XNJ2_ELEMC</name>
<evidence type="ECO:0000313" key="2">
    <source>
        <dbReference type="EMBL" id="KAK5867106.1"/>
    </source>
</evidence>
<dbReference type="Proteomes" id="UP001346869">
    <property type="component" value="Unassembled WGS sequence"/>
</dbReference>
<feature type="region of interest" description="Disordered" evidence="1">
    <location>
        <begin position="31"/>
        <end position="85"/>
    </location>
</feature>
<protein>
    <submittedName>
        <fullName evidence="2">Uncharacterized protein</fullName>
    </submittedName>
</protein>
<dbReference type="AlphaFoldDB" id="A0AAN7XNJ2"/>
<feature type="compositionally biased region" description="Basic and acidic residues" evidence="1">
    <location>
        <begin position="51"/>
        <end position="61"/>
    </location>
</feature>